<organism evidence="1 2">
    <name type="scientific">Vreelandella rituensis</name>
    <dbReference type="NCBI Taxonomy" id="2282306"/>
    <lineage>
        <taxon>Bacteria</taxon>
        <taxon>Pseudomonadati</taxon>
        <taxon>Pseudomonadota</taxon>
        <taxon>Gammaproteobacteria</taxon>
        <taxon>Oceanospirillales</taxon>
        <taxon>Halomonadaceae</taxon>
        <taxon>Vreelandella</taxon>
    </lineage>
</organism>
<comment type="caution">
    <text evidence="1">The sequence shown here is derived from an EMBL/GenBank/DDBJ whole genome shotgun (WGS) entry which is preliminary data.</text>
</comment>
<evidence type="ECO:0000313" key="2">
    <source>
        <dbReference type="Proteomes" id="UP000253204"/>
    </source>
</evidence>
<evidence type="ECO:0000313" key="1">
    <source>
        <dbReference type="EMBL" id="RCV93720.1"/>
    </source>
</evidence>
<sequence length="303" mass="33266">MAGTHMQKQQVTEDCLRPSIFGTYPEAFNFGTTTPIWLGCPASVSVQASAQDMSCQVVIEQGAASHGFYISSQAVSEVSLSRFLSYWMRDAFHKLPLVSPQAAYALVTSLAAEGHCCIWENALLSQREWKRVLNRARLETCERDVSLSIIKSLILEADLMAMLKSGRSVDHLFQGLQEALGASLGPGIADSIHRMATCIQGGKGVALLSDRSRGREAFEKVEDALEGYDWLVVCGDRMLERHAAHVASKRNMPVISMLSKNELRNNLLKYASDVQVVGRKEQLGVYRTQVVEASTRKQGGVSG</sequence>
<accession>A0A368U9E0</accession>
<keyword evidence="2" id="KW-1185">Reference proteome</keyword>
<dbReference type="Proteomes" id="UP000253204">
    <property type="component" value="Unassembled WGS sequence"/>
</dbReference>
<protein>
    <submittedName>
        <fullName evidence="1">Uncharacterized protein</fullName>
    </submittedName>
</protein>
<reference evidence="1 2" key="1">
    <citation type="submission" date="2018-07" db="EMBL/GenBank/DDBJ databases">
        <title>Halomonas rutogse sp. nov., isolated from Lake TangqianCo on Tibetan Plateau.</title>
        <authorList>
            <person name="Lu H."/>
            <person name="Xing P."/>
            <person name="Wu Q."/>
        </authorList>
    </citation>
    <scope>NUCLEOTIDE SEQUENCE [LARGE SCALE GENOMIC DNA]</scope>
    <source>
        <strain evidence="1 2">TQ8S</strain>
    </source>
</reference>
<dbReference type="EMBL" id="QPIJ01000001">
    <property type="protein sequence ID" value="RCV93720.1"/>
    <property type="molecule type" value="Genomic_DNA"/>
</dbReference>
<dbReference type="AlphaFoldDB" id="A0A368U9E0"/>
<proteinExistence type="predicted"/>
<gene>
    <name evidence="1" type="ORF">DU506_00775</name>
</gene>
<name>A0A368U9E0_9GAMM</name>